<dbReference type="InterPro" id="IPR001876">
    <property type="entry name" value="Znf_RanBP2"/>
</dbReference>
<dbReference type="InterPro" id="IPR036443">
    <property type="entry name" value="Znf_RanBP2_sf"/>
</dbReference>
<comment type="caution">
    <text evidence="7">The sequence shown here is derived from an EMBL/GenBank/DDBJ whole genome shotgun (WGS) entry which is preliminary data.</text>
</comment>
<proteinExistence type="predicted"/>
<keyword evidence="8" id="KW-1185">Reference proteome</keyword>
<dbReference type="SMART" id="SM00547">
    <property type="entry name" value="ZnF_RBZ"/>
    <property type="match status" value="2"/>
</dbReference>
<dbReference type="EMBL" id="JAEVFJ010000045">
    <property type="protein sequence ID" value="KAH8084915.1"/>
    <property type="molecule type" value="Genomic_DNA"/>
</dbReference>
<dbReference type="SUPFAM" id="SSF90209">
    <property type="entry name" value="Ran binding protein zinc finger-like"/>
    <property type="match status" value="2"/>
</dbReference>
<accession>A0A8K0UGJ1</accession>
<evidence type="ECO:0000313" key="7">
    <source>
        <dbReference type="EMBL" id="KAH8084915.1"/>
    </source>
</evidence>
<protein>
    <recommendedName>
        <fullName evidence="6">RanBP2-type domain-containing protein</fullName>
    </recommendedName>
</protein>
<dbReference type="AlphaFoldDB" id="A0A8K0UGJ1"/>
<dbReference type="GO" id="GO:0003729">
    <property type="term" value="F:mRNA binding"/>
    <property type="evidence" value="ECO:0007669"/>
    <property type="project" value="TreeGrafter"/>
</dbReference>
<dbReference type="PROSITE" id="PS50199">
    <property type="entry name" value="ZF_RANBP2_2"/>
    <property type="match status" value="1"/>
</dbReference>
<name>A0A8K0UGJ1_9AGAR</name>
<dbReference type="GO" id="GO:0008270">
    <property type="term" value="F:zinc ion binding"/>
    <property type="evidence" value="ECO:0007669"/>
    <property type="project" value="UniProtKB-KW"/>
</dbReference>
<evidence type="ECO:0000256" key="4">
    <source>
        <dbReference type="PROSITE-ProRule" id="PRU00322"/>
    </source>
</evidence>
<feature type="region of interest" description="Disordered" evidence="5">
    <location>
        <begin position="95"/>
        <end position="115"/>
    </location>
</feature>
<dbReference type="Proteomes" id="UP000813824">
    <property type="component" value="Unassembled WGS sequence"/>
</dbReference>
<gene>
    <name evidence="7" type="ORF">BXZ70DRAFT_957481</name>
</gene>
<feature type="region of interest" description="Disordered" evidence="5">
    <location>
        <begin position="1"/>
        <end position="23"/>
    </location>
</feature>
<evidence type="ECO:0000256" key="2">
    <source>
        <dbReference type="ARBA" id="ARBA00022771"/>
    </source>
</evidence>
<evidence type="ECO:0000313" key="8">
    <source>
        <dbReference type="Proteomes" id="UP000813824"/>
    </source>
</evidence>
<dbReference type="OrthoDB" id="448399at2759"/>
<evidence type="ECO:0000256" key="5">
    <source>
        <dbReference type="SAM" id="MobiDB-lite"/>
    </source>
</evidence>
<keyword evidence="2 4" id="KW-0863">Zinc-finger</keyword>
<dbReference type="Gene3D" id="4.10.1060.10">
    <property type="entry name" value="Zinc finger, RanBP2-type"/>
    <property type="match status" value="2"/>
</dbReference>
<evidence type="ECO:0000259" key="6">
    <source>
        <dbReference type="PROSITE" id="PS50199"/>
    </source>
</evidence>
<evidence type="ECO:0000256" key="1">
    <source>
        <dbReference type="ARBA" id="ARBA00022723"/>
    </source>
</evidence>
<sequence length="470" mass="50597">MSSLALSAEPFGRSAASYSPPWHSSNNDLRLERLPSFNPASRDAVIHQHYNISSNPPNPKLSFRAGDWWCPVAHCAAHNFGRNVGCIKCGTPRASNGAHPGSGHHSIRTSPPPQISPRFINHPSISDDVGNMLEHRLPPQHVMRTQLPPVNNQGPSAQSLNVGSRAPAPQYPILTPSGSALSAGGRVRNVSNDPLSPCILYWPDNEPLPEPGQVRPFGSAVIQFPPIINTGNKGAAEKQPGDWICQKCKYLNWRRRKVCQTCFPYAEGNGDSISSAVQAERIALLAGVLNKADPSPVVQRQLPPPLNGYARESSQIWPDASVRVVPRPEVPTKIQQIYQTPDSISYSSHAVRKEFLVSQTQTYATPTVSRNLLPSFLQDIVHSPALSPAGSTSSSETGLEESFAAFDISDSLAAAARLRRHPYSTSSSSSVSSTSIGSIWKLDGEESKVLGLGNVSPMEKAASAAFASYA</sequence>
<keyword evidence="3" id="KW-0862">Zinc</keyword>
<dbReference type="PROSITE" id="PS01358">
    <property type="entry name" value="ZF_RANBP2_1"/>
    <property type="match status" value="2"/>
</dbReference>
<organism evidence="7 8">
    <name type="scientific">Cristinia sonorae</name>
    <dbReference type="NCBI Taxonomy" id="1940300"/>
    <lineage>
        <taxon>Eukaryota</taxon>
        <taxon>Fungi</taxon>
        <taxon>Dikarya</taxon>
        <taxon>Basidiomycota</taxon>
        <taxon>Agaricomycotina</taxon>
        <taxon>Agaricomycetes</taxon>
        <taxon>Agaricomycetidae</taxon>
        <taxon>Agaricales</taxon>
        <taxon>Pleurotineae</taxon>
        <taxon>Stephanosporaceae</taxon>
        <taxon>Cristinia</taxon>
    </lineage>
</organism>
<keyword evidence="1" id="KW-0479">Metal-binding</keyword>
<evidence type="ECO:0000256" key="3">
    <source>
        <dbReference type="ARBA" id="ARBA00022833"/>
    </source>
</evidence>
<feature type="domain" description="RanBP2-type" evidence="6">
    <location>
        <begin position="64"/>
        <end position="95"/>
    </location>
</feature>
<reference evidence="7" key="1">
    <citation type="journal article" date="2021" name="New Phytol.">
        <title>Evolutionary innovations through gain and loss of genes in the ectomycorrhizal Boletales.</title>
        <authorList>
            <person name="Wu G."/>
            <person name="Miyauchi S."/>
            <person name="Morin E."/>
            <person name="Kuo A."/>
            <person name="Drula E."/>
            <person name="Varga T."/>
            <person name="Kohler A."/>
            <person name="Feng B."/>
            <person name="Cao Y."/>
            <person name="Lipzen A."/>
            <person name="Daum C."/>
            <person name="Hundley H."/>
            <person name="Pangilinan J."/>
            <person name="Johnson J."/>
            <person name="Barry K."/>
            <person name="LaButti K."/>
            <person name="Ng V."/>
            <person name="Ahrendt S."/>
            <person name="Min B."/>
            <person name="Choi I.G."/>
            <person name="Park H."/>
            <person name="Plett J.M."/>
            <person name="Magnuson J."/>
            <person name="Spatafora J.W."/>
            <person name="Nagy L.G."/>
            <person name="Henrissat B."/>
            <person name="Grigoriev I.V."/>
            <person name="Yang Z.L."/>
            <person name="Xu J."/>
            <person name="Martin F.M."/>
        </authorList>
    </citation>
    <scope>NUCLEOTIDE SEQUENCE</scope>
    <source>
        <strain evidence="7">KKN 215</strain>
    </source>
</reference>
<dbReference type="PANTHER" id="PTHR23111:SF40">
    <property type="entry name" value="RNA-BINDING PROTEIN INVOLVED IN HETEROCHROMATIN ASSEMBLY-RELATED"/>
    <property type="match status" value="1"/>
</dbReference>
<dbReference type="PANTHER" id="PTHR23111">
    <property type="entry name" value="ZINC FINGER PROTEIN"/>
    <property type="match status" value="1"/>
</dbReference>